<dbReference type="SUPFAM" id="SSF48452">
    <property type="entry name" value="TPR-like"/>
    <property type="match status" value="1"/>
</dbReference>
<dbReference type="NCBIfam" id="TIGR02521">
    <property type="entry name" value="type_IV_pilW"/>
    <property type="match status" value="1"/>
</dbReference>
<dbReference type="Gene3D" id="1.25.40.10">
    <property type="entry name" value="Tetratricopeptide repeat domain"/>
    <property type="match status" value="1"/>
</dbReference>
<keyword evidence="6" id="KW-1185">Reference proteome</keyword>
<feature type="signal peptide" evidence="4">
    <location>
        <begin position="1"/>
        <end position="16"/>
    </location>
</feature>
<accession>A0A6M4GWV6</accession>
<evidence type="ECO:0000313" key="5">
    <source>
        <dbReference type="EMBL" id="QJR11749.1"/>
    </source>
</evidence>
<keyword evidence="2 3" id="KW-0802">TPR repeat</keyword>
<dbReference type="InterPro" id="IPR013105">
    <property type="entry name" value="TPR_2"/>
</dbReference>
<sequence length="258" mass="28496">MNRALIGITLAALALAGCVSSNTSTTGGVTEGSLADARRRAEIHASLAGEYYQRGAIAVALSETKLAIKDDPNYVPAYNMQGLILMELRDDAGAREAFERAVRLDPNNSEVLNNYGWFTCTRGDMQKGIDMMVRAAANPLYPTPEKAYLNAGLCMRRANRPADAELYLRRAISIRPDLIGALFNLAEVTYERGEMKDAEAYLNRYMRVSQPSLESLVLGVKIARGTGDKASEDSFMQQLRRRFPDHPQTKDLEQKKAS</sequence>
<organism evidence="5 6">
    <name type="scientific">Usitatibacter rugosus</name>
    <dbReference type="NCBI Taxonomy" id="2732067"/>
    <lineage>
        <taxon>Bacteria</taxon>
        <taxon>Pseudomonadati</taxon>
        <taxon>Pseudomonadota</taxon>
        <taxon>Betaproteobacteria</taxon>
        <taxon>Nitrosomonadales</taxon>
        <taxon>Usitatibacteraceae</taxon>
        <taxon>Usitatibacter</taxon>
    </lineage>
</organism>
<evidence type="ECO:0000256" key="2">
    <source>
        <dbReference type="ARBA" id="ARBA00022803"/>
    </source>
</evidence>
<dbReference type="InterPro" id="IPR013360">
    <property type="entry name" value="Pilus_4_PilW"/>
</dbReference>
<dbReference type="RefSeq" id="WP_171093337.1">
    <property type="nucleotide sequence ID" value="NZ_CP053069.1"/>
</dbReference>
<reference evidence="5 6" key="1">
    <citation type="submission" date="2020-04" db="EMBL/GenBank/DDBJ databases">
        <title>Usitatibacter rugosus gen. nov., sp. nov. and Usitatibacter palustris sp. nov., novel members of Usitatibacteraceae fam. nov. within the order Nitrosomonadales isolated from soil.</title>
        <authorList>
            <person name="Huber K.J."/>
            <person name="Neumann-Schaal M."/>
            <person name="Geppert A."/>
            <person name="Luckner M."/>
            <person name="Wanner G."/>
            <person name="Overmann J."/>
        </authorList>
    </citation>
    <scope>NUCLEOTIDE SEQUENCE [LARGE SCALE GENOMIC DNA]</scope>
    <source>
        <strain evidence="5 6">0125_3</strain>
    </source>
</reference>
<name>A0A6M4GWV6_9PROT</name>
<dbReference type="EMBL" id="CP053069">
    <property type="protein sequence ID" value="QJR11749.1"/>
    <property type="molecule type" value="Genomic_DNA"/>
</dbReference>
<gene>
    <name evidence="5" type="ORF">DSM104443_02832</name>
</gene>
<dbReference type="PANTHER" id="PTHR44227:SF3">
    <property type="entry name" value="PROTEIN O-MANNOSYL-TRANSFERASE TMTC4"/>
    <property type="match status" value="1"/>
</dbReference>
<evidence type="ECO:0000256" key="3">
    <source>
        <dbReference type="PROSITE-ProRule" id="PRU00339"/>
    </source>
</evidence>
<dbReference type="Pfam" id="PF14559">
    <property type="entry name" value="TPR_19"/>
    <property type="match status" value="1"/>
</dbReference>
<dbReference type="KEGG" id="uru:DSM104443_02832"/>
<dbReference type="PROSITE" id="PS50005">
    <property type="entry name" value="TPR"/>
    <property type="match status" value="1"/>
</dbReference>
<dbReference type="InterPro" id="IPR019734">
    <property type="entry name" value="TPR_rpt"/>
</dbReference>
<dbReference type="InterPro" id="IPR011990">
    <property type="entry name" value="TPR-like_helical_dom_sf"/>
</dbReference>
<keyword evidence="4" id="KW-0732">Signal</keyword>
<dbReference type="Proteomes" id="UP000501534">
    <property type="component" value="Chromosome"/>
</dbReference>
<evidence type="ECO:0000256" key="1">
    <source>
        <dbReference type="ARBA" id="ARBA00022737"/>
    </source>
</evidence>
<dbReference type="SMART" id="SM00028">
    <property type="entry name" value="TPR"/>
    <property type="match status" value="3"/>
</dbReference>
<feature type="chain" id="PRO_5026912085" evidence="4">
    <location>
        <begin position="17"/>
        <end position="258"/>
    </location>
</feature>
<dbReference type="InterPro" id="IPR052346">
    <property type="entry name" value="O-mannosyl-transferase_TMTC"/>
</dbReference>
<evidence type="ECO:0000313" key="6">
    <source>
        <dbReference type="Proteomes" id="UP000501534"/>
    </source>
</evidence>
<dbReference type="PANTHER" id="PTHR44227">
    <property type="match status" value="1"/>
</dbReference>
<evidence type="ECO:0000256" key="4">
    <source>
        <dbReference type="SAM" id="SignalP"/>
    </source>
</evidence>
<dbReference type="AlphaFoldDB" id="A0A6M4GWV6"/>
<protein>
    <submittedName>
        <fullName evidence="5">Uncharacterized protein</fullName>
    </submittedName>
</protein>
<dbReference type="PROSITE" id="PS51257">
    <property type="entry name" value="PROKAR_LIPOPROTEIN"/>
    <property type="match status" value="1"/>
</dbReference>
<proteinExistence type="predicted"/>
<dbReference type="Pfam" id="PF07719">
    <property type="entry name" value="TPR_2"/>
    <property type="match status" value="1"/>
</dbReference>
<feature type="repeat" description="TPR" evidence="3">
    <location>
        <begin position="75"/>
        <end position="108"/>
    </location>
</feature>
<keyword evidence="1" id="KW-0677">Repeat</keyword>